<evidence type="ECO:0000259" key="2">
    <source>
        <dbReference type="Pfam" id="PF20032"/>
    </source>
</evidence>
<gene>
    <name evidence="3" type="ORF">O0S08_06185</name>
</gene>
<feature type="domain" description="ADYC" evidence="2">
    <location>
        <begin position="101"/>
        <end position="290"/>
    </location>
</feature>
<accession>A0ABY7H9B2</accession>
<dbReference type="InterPro" id="IPR045426">
    <property type="entry name" value="ADYC"/>
</dbReference>
<evidence type="ECO:0000313" key="3">
    <source>
        <dbReference type="EMBL" id="WAS95733.1"/>
    </source>
</evidence>
<sequence length="326" mass="35319">MSADFAPVLPLSVALFAVLAAACAPDTEEQMFRDTGQPTFNSPEIDDAPFPELSLSGVPNSAGVSLVGLRGPGNVIHPLRTNGRDELVVYDEDETTILYHGADLNGWELVLEKDGVQVSGWISNYNGNAPAWNDEGRPLTTYVIWFLEPGTNITKNVCPETVDWPTAPVVTLIVGETYDRVGKQVDLIDGDWVTFACSGQAAYKTKALGYEQGEPFGDTMVPATRDQQTATLKMITADYCGTGHSFTAQGKAIQWANTAGTVTIPFGTVLGNFEAVWDHNGAICIDIPRLASRAEIEAECPGQIPDCADIDWENTPHEWVTWTPLQ</sequence>
<reference evidence="3" key="1">
    <citation type="submission" date="2022-11" db="EMBL/GenBank/DDBJ databases">
        <title>Minimal conservation of predation-associated metabolite biosynthetic gene clusters underscores biosynthetic potential of Myxococcota including descriptions for ten novel species: Archangium lansinium sp. nov., Myxococcus landrumus sp. nov., Nannocystis bai.</title>
        <authorList>
            <person name="Ahearne A."/>
            <person name="Stevens C."/>
            <person name="Dowd S."/>
        </authorList>
    </citation>
    <scope>NUCLEOTIDE SEQUENCE</scope>
    <source>
        <strain evidence="3">Fl3</strain>
    </source>
</reference>
<proteinExistence type="predicted"/>
<evidence type="ECO:0000313" key="4">
    <source>
        <dbReference type="Proteomes" id="UP001164459"/>
    </source>
</evidence>
<keyword evidence="1" id="KW-0732">Signal</keyword>
<keyword evidence="4" id="KW-1185">Reference proteome</keyword>
<name>A0ABY7H9B2_9BACT</name>
<protein>
    <submittedName>
        <fullName evidence="3">ADYC domain-containing protein</fullName>
    </submittedName>
</protein>
<dbReference type="Proteomes" id="UP001164459">
    <property type="component" value="Chromosome"/>
</dbReference>
<dbReference type="EMBL" id="CP114040">
    <property type="protein sequence ID" value="WAS95733.1"/>
    <property type="molecule type" value="Genomic_DNA"/>
</dbReference>
<feature type="signal peptide" evidence="1">
    <location>
        <begin position="1"/>
        <end position="24"/>
    </location>
</feature>
<dbReference type="RefSeq" id="WP_269038077.1">
    <property type="nucleotide sequence ID" value="NZ_CP114040.1"/>
</dbReference>
<organism evidence="3 4">
    <name type="scientific">Nannocystis punicea</name>
    <dbReference type="NCBI Taxonomy" id="2995304"/>
    <lineage>
        <taxon>Bacteria</taxon>
        <taxon>Pseudomonadati</taxon>
        <taxon>Myxococcota</taxon>
        <taxon>Polyangia</taxon>
        <taxon>Nannocystales</taxon>
        <taxon>Nannocystaceae</taxon>
        <taxon>Nannocystis</taxon>
    </lineage>
</organism>
<dbReference type="Pfam" id="PF20032">
    <property type="entry name" value="ADYC"/>
    <property type="match status" value="1"/>
</dbReference>
<evidence type="ECO:0000256" key="1">
    <source>
        <dbReference type="SAM" id="SignalP"/>
    </source>
</evidence>
<feature type="chain" id="PRO_5045662009" evidence="1">
    <location>
        <begin position="25"/>
        <end position="326"/>
    </location>
</feature>